<dbReference type="Proteomes" id="UP000017200">
    <property type="component" value="Unassembled WGS sequence"/>
</dbReference>
<reference evidence="2" key="2">
    <citation type="submission" date="2010-11" db="EMBL/GenBank/DDBJ databases">
        <authorList>
            <consortium name="The Broad Institute Genome Sequencing Platform"/>
            <person name="Earl A."/>
            <person name="Ward D."/>
            <person name="Feldgarden M."/>
            <person name="Gevers D."/>
            <person name="Butler R."/>
            <person name="Young S.K."/>
            <person name="Zeng Q."/>
            <person name="Gargeya S."/>
            <person name="Fitzgerald M."/>
            <person name="Haas B."/>
            <person name="Abouelleil A."/>
            <person name="Alvarado L."/>
            <person name="Arachchi H.M."/>
            <person name="Berlin A."/>
            <person name="Brown A."/>
            <person name="Chapman S.B."/>
            <person name="Chen Z."/>
            <person name="Dunbar C."/>
            <person name="Freedman E."/>
            <person name="Gearin G."/>
            <person name="Gellesch M."/>
            <person name="Goldberg J."/>
            <person name="Griggs A."/>
            <person name="Gujja S."/>
            <person name="Heilman E."/>
            <person name="Heiman D."/>
            <person name="Howarth C."/>
            <person name="Larson L."/>
            <person name="Lui A."/>
            <person name="MacDonald P.J.P."/>
            <person name="Mehta T."/>
            <person name="Montmayeur A."/>
            <person name="Murphy C."/>
            <person name="Neiman D."/>
            <person name="Pearson M."/>
            <person name="Priest M."/>
            <person name="Roberts A."/>
            <person name="Saif S."/>
            <person name="Shea T."/>
            <person name="Shenoy N."/>
            <person name="Sisk P."/>
            <person name="Stolte C."/>
            <person name="Sykes S."/>
            <person name="White J."/>
            <person name="Yandava C."/>
            <person name="Wortman J."/>
            <person name="Nusbaum C."/>
            <person name="Birren B."/>
        </authorList>
    </citation>
    <scope>NUCLEOTIDE SEQUENCE</scope>
    <source>
        <strain evidence="2">P1A1 Lamole</strain>
    </source>
</reference>
<feature type="region of interest" description="Disordered" evidence="1">
    <location>
        <begin position="125"/>
        <end position="158"/>
    </location>
</feature>
<keyword evidence="4" id="KW-1185">Reference proteome</keyword>
<dbReference type="InParanoid" id="U5HA84"/>
<name>U5HA84_USTV1</name>
<dbReference type="AlphaFoldDB" id="U5HA84"/>
<feature type="compositionally biased region" description="Low complexity" evidence="1">
    <location>
        <begin position="46"/>
        <end position="79"/>
    </location>
</feature>
<evidence type="ECO:0000313" key="2">
    <source>
        <dbReference type="EMBL" id="KDE05525.1"/>
    </source>
</evidence>
<dbReference type="EMBL" id="GL541685">
    <property type="protein sequence ID" value="KDE05525.1"/>
    <property type="molecule type" value="Genomic_DNA"/>
</dbReference>
<dbReference type="HOGENOM" id="CLU_355329_0_0_1"/>
<reference evidence="2 4" key="3">
    <citation type="journal article" date="2015" name="BMC Genomics">
        <title>Sex and parasites: genomic and transcriptomic analysis of Microbotryum lychnidis-dioicae, the biotrophic and plant-castrating anther smut fungus.</title>
        <authorList>
            <person name="Perlin M.H."/>
            <person name="Amselem J."/>
            <person name="Fontanillas E."/>
            <person name="Toh S.S."/>
            <person name="Chen Z."/>
            <person name="Goldberg J."/>
            <person name="Duplessis S."/>
            <person name="Henrissat B."/>
            <person name="Young S."/>
            <person name="Zeng Q."/>
            <person name="Aguileta G."/>
            <person name="Petit E."/>
            <person name="Badouin H."/>
            <person name="Andrews J."/>
            <person name="Razeeq D."/>
            <person name="Gabaldon T."/>
            <person name="Quesneville H."/>
            <person name="Giraud T."/>
            <person name="Hood M.E."/>
            <person name="Schultz D.J."/>
            <person name="Cuomo C.A."/>
        </authorList>
    </citation>
    <scope>NUCLEOTIDE SEQUENCE [LARGE SCALE GENOMIC DNA]</scope>
    <source>
        <strain evidence="4">p1A1 Lamole</strain>
        <strain evidence="2">P1A1 Lamole</strain>
    </source>
</reference>
<evidence type="ECO:0000313" key="3">
    <source>
        <dbReference type="EnsemblFungi" id="MVLG_04118T0"/>
    </source>
</evidence>
<dbReference type="OrthoDB" id="2536038at2759"/>
<feature type="compositionally biased region" description="Polar residues" evidence="1">
    <location>
        <begin position="125"/>
        <end position="141"/>
    </location>
</feature>
<dbReference type="EMBL" id="AEIJ01000403">
    <property type="status" value="NOT_ANNOTATED_CDS"/>
    <property type="molecule type" value="Genomic_DNA"/>
</dbReference>
<feature type="region of interest" description="Disordered" evidence="1">
    <location>
        <begin position="1"/>
        <end position="27"/>
    </location>
</feature>
<accession>U5HA84</accession>
<dbReference type="EnsemblFungi" id="MVLG_04118T0">
    <property type="protein sequence ID" value="MVLG_04118T0"/>
    <property type="gene ID" value="MVLG_04118"/>
</dbReference>
<reference evidence="3" key="4">
    <citation type="submission" date="2015-06" db="UniProtKB">
        <authorList>
            <consortium name="EnsemblFungi"/>
        </authorList>
    </citation>
    <scope>IDENTIFICATION</scope>
</reference>
<feature type="region of interest" description="Disordered" evidence="1">
    <location>
        <begin position="46"/>
        <end position="93"/>
    </location>
</feature>
<organism evidence="2">
    <name type="scientific">Microbotryum lychnidis-dioicae (strain p1A1 Lamole / MvSl-1064)</name>
    <name type="common">Anther smut fungus</name>
    <dbReference type="NCBI Taxonomy" id="683840"/>
    <lineage>
        <taxon>Eukaryota</taxon>
        <taxon>Fungi</taxon>
        <taxon>Dikarya</taxon>
        <taxon>Basidiomycota</taxon>
        <taxon>Pucciniomycotina</taxon>
        <taxon>Microbotryomycetes</taxon>
        <taxon>Microbotryales</taxon>
        <taxon>Microbotryaceae</taxon>
        <taxon>Microbotryum</taxon>
    </lineage>
</organism>
<protein>
    <submittedName>
        <fullName evidence="2 3">Uncharacterized protein</fullName>
    </submittedName>
</protein>
<evidence type="ECO:0000256" key="1">
    <source>
        <dbReference type="SAM" id="MobiDB-lite"/>
    </source>
</evidence>
<gene>
    <name evidence="2" type="ORF">MVLG_04118</name>
</gene>
<reference evidence="4" key="1">
    <citation type="submission" date="2010-11" db="EMBL/GenBank/DDBJ databases">
        <title>The genome sequence of Microbotryum violaceum strain p1A1 Lamole.</title>
        <authorList>
            <person name="Cuomo C."/>
            <person name="Perlin M."/>
            <person name="Young S.K."/>
            <person name="Zeng Q."/>
            <person name="Gargeya S."/>
            <person name="Alvarado L."/>
            <person name="Berlin A."/>
            <person name="Chapman S.B."/>
            <person name="Chen Z."/>
            <person name="Freedman E."/>
            <person name="Gellesch M."/>
            <person name="Goldberg J."/>
            <person name="Griggs A."/>
            <person name="Gujja S."/>
            <person name="Heilman E."/>
            <person name="Heiman D."/>
            <person name="Howarth C."/>
            <person name="Mehta T."/>
            <person name="Neiman D."/>
            <person name="Pearson M."/>
            <person name="Roberts A."/>
            <person name="Saif S."/>
            <person name="Shea T."/>
            <person name="Shenoy N."/>
            <person name="Sisk P."/>
            <person name="Stolte C."/>
            <person name="Sykes S."/>
            <person name="White J."/>
            <person name="Yandava C."/>
            <person name="Haas B."/>
            <person name="Nusbaum C."/>
            <person name="Birren B."/>
        </authorList>
    </citation>
    <scope>NUCLEOTIDE SEQUENCE [LARGE SCALE GENOMIC DNA]</scope>
    <source>
        <strain evidence="4">p1A1 Lamole</strain>
    </source>
</reference>
<sequence>MIRSSSRSARPLLSPTLTSSNGASASSSSLSLCAACGAAAASARVASARGARSSSTRASFASGSSSSSTGSSSSVPAPARSGRRTGAPEPERARMLASISTTYGREHFDRRIDLGRTRPSARCLFSSTAARSEAGSSSTPPLTLEEESTPDAQSAVRETETNGFIRSVHPLLTPQLLLQSDATTDLPSPQDLDALQPRRFTIPAHTSPESYRVVYSRVWSQTYEALSHAFTKSQLLHLAGPLGLSLDPLGDASKMRARTRGKKYLNKTLGMMNKKELCVTIMVLKWGMVDPAAVPAAAKGPKATQAIPLSDRTLFLLLSPSSTTFSHLSANHALRFSFQQDPQTSTLNLIVSGPEASVLVAQETIGSIGETADRRDFVLPDSTRSLPAEVYQTISRNAKVYLEAPEHAKESDNVLRATTNDKNGLETAERLLGLAFGEARKTRATNLIVSNAGGDKDEFCFVPFGPTSSPTFPNDSTSSFARLVDVNRRSRDGGQEIKTTGSSDVLLRIKNMCSLLPNSAEPTTKHGLKATFGHLLFPLYPSSSTPVFGPVAVDDVTSLPPHRHFLSCPPTGFLSSTGATKPTPASGLSNPPKNVYDLPFFSDLSHEEDTDDPLDWLNQLALDSPDLSSEAFRRIRYVRKPRALQPSDSLEQILEVVYLPHQDLLTRTHVRSIHTNVLYPSHSSDLALSASHQELLATTALTGFEKGHLPSRTPLELEYAGEDWMLSSDRQVRRTQVGELRIERWVETMSRGDDGAQMGVEVEWVMEDEKYGLEKWFTRVEGRVMSKGKE</sequence>
<proteinExistence type="predicted"/>
<evidence type="ECO:0000313" key="4">
    <source>
        <dbReference type="Proteomes" id="UP000017200"/>
    </source>
</evidence>